<dbReference type="PANTHER" id="PTHR32182">
    <property type="entry name" value="DNA REPLICATION AND REPAIR PROTEIN RECF"/>
    <property type="match status" value="1"/>
</dbReference>
<dbReference type="EMBL" id="AP021861">
    <property type="protein sequence ID" value="BBO31069.1"/>
    <property type="molecule type" value="Genomic_DNA"/>
</dbReference>
<evidence type="ECO:0000313" key="3">
    <source>
        <dbReference type="Proteomes" id="UP000326837"/>
    </source>
</evidence>
<dbReference type="Proteomes" id="UP000326837">
    <property type="component" value="Chromosome"/>
</dbReference>
<dbReference type="GO" id="GO:0006302">
    <property type="term" value="P:double-strand break repair"/>
    <property type="evidence" value="ECO:0007669"/>
    <property type="project" value="TreeGrafter"/>
</dbReference>
<dbReference type="KEGG" id="lpav:PLANPX_0681"/>
<dbReference type="InterPro" id="IPR027417">
    <property type="entry name" value="P-loop_NTPase"/>
</dbReference>
<organism evidence="2 3">
    <name type="scientific">Lacipirellula parvula</name>
    <dbReference type="NCBI Taxonomy" id="2650471"/>
    <lineage>
        <taxon>Bacteria</taxon>
        <taxon>Pseudomonadati</taxon>
        <taxon>Planctomycetota</taxon>
        <taxon>Planctomycetia</taxon>
        <taxon>Pirellulales</taxon>
        <taxon>Lacipirellulaceae</taxon>
        <taxon>Lacipirellula</taxon>
    </lineage>
</organism>
<accession>A0A5K7XDG4</accession>
<dbReference type="Pfam" id="PF13555">
    <property type="entry name" value="AAA_29"/>
    <property type="match status" value="1"/>
</dbReference>
<dbReference type="GO" id="GO:0000731">
    <property type="term" value="P:DNA synthesis involved in DNA repair"/>
    <property type="evidence" value="ECO:0007669"/>
    <property type="project" value="TreeGrafter"/>
</dbReference>
<feature type="coiled-coil region" evidence="1">
    <location>
        <begin position="309"/>
        <end position="343"/>
    </location>
</feature>
<dbReference type="Gene3D" id="3.40.50.300">
    <property type="entry name" value="P-loop containing nucleotide triphosphate hydrolases"/>
    <property type="match status" value="2"/>
</dbReference>
<dbReference type="RefSeq" id="WP_152097283.1">
    <property type="nucleotide sequence ID" value="NZ_AP021861.1"/>
</dbReference>
<gene>
    <name evidence="2" type="ORF">PLANPX_0681</name>
</gene>
<sequence>MTLNSRLSFAPPSDRGYRLHKLEVLNWGTFDGQVFTVRPAGQSALLIGQNGSGKSTLVDALLTLLVRPGVRNFNVASGAKKRERDEKSYLRGAFDRGSDESGEGIEVKFLRPSGDQYAVILAWFSNADTGKSFSIAQILYLNGDQSVEKIYCLADGERSIQADFGELTSGDKILRSLRERGLKATRTFHEFEGWFARLTHVKPKAMEVFNQTVAVKDIQKLNDFIRDHMLEHMNWDEKVDRLLGHFAELSDAHESLVRVRQQRDLLNPIALAAIEYQEHAARLERAEGVLAAIDLYFSQKTVALFAPVVEACRQELVRTRAAKAELTSQLVASIERIRQLKNEIDHAGGDRLRQIPRLIEIEQLQSSSKRLAHDRFAASLITLGITQTIDSEIKFTTVAKRLPVLAAKISDEISEGAVDHAQAILKRGELRKSIAEVQQEFEGLQQRRDNVPQWCVAVRSSLCTQLGLIAKELPFAAELISIHETEREWEASIEKVLRGFALSMLVPERHYQVVAQHLDRSRLTHDGRGQRLVYLRVVHHDQESKGATSRPTSLLRKLVLRQGHPLVPWVAGELSHRFDYECCDGIETFRGYRGLALTIHRHVKSSHSRHEKDDREQALDPRNFVLGWDNREKKLRLAQEISRLTQEEVNAEQAVVAIENRLDDLRLRANATTEAMRLTAFAEIDYPLHALEIAALEKERQAIEGKSSRVKLLKGRLEKAELDDASLQERRDGAVARERELDNEIAGGEKLLAKAEADLRTQAASGDLERHAQWFSTIDAELMLPPLTSNDLFQRRDGFRASQDMTMIQLRKAIAPVLGRLVDAMSKYLRHSPESTNNLHASVEYLESFLGLKRTIEEDDLPRHERRFKDRLNQKVIEEIGLFRNALEQERRGIEDKIELLNVSLKKLPYRPGTHIQLEPRAIRDPEIVDFQRKLRECIEGSFEDSAEANESRFVRIQELVEQLRDDGNRRWRDKVTDVRRWFDFLAIVVDRDTLKTVSIYQDSSGQSGGEKAKLAFTILVAAIAFQYDLDPEHPVSDRFHFVVVDEMFSKVDDQYAEYALDLFKQFGLQLLIVAPLDAKARITQPYVGNYLHVVKQGNRSAIFEMTAREFEQSMLGEHDLGITSEFTEA</sequence>
<dbReference type="CDD" id="cd00267">
    <property type="entry name" value="ABC_ATPase"/>
    <property type="match status" value="1"/>
</dbReference>
<protein>
    <submittedName>
        <fullName evidence="2">Chromosome segregation protein SMC-like</fullName>
    </submittedName>
</protein>
<keyword evidence="1" id="KW-0175">Coiled coil</keyword>
<keyword evidence="3" id="KW-1185">Reference proteome</keyword>
<dbReference type="PANTHER" id="PTHR32182:SF0">
    <property type="entry name" value="DNA REPLICATION AND REPAIR PROTEIN RECF"/>
    <property type="match status" value="1"/>
</dbReference>
<reference evidence="3" key="1">
    <citation type="submission" date="2019-10" db="EMBL/GenBank/DDBJ databases">
        <title>Lacipirellula parvula gen. nov., sp. nov., representing a lineage of planctomycetes widespread in freshwater anoxic habitats, and description of the family Lacipirellulaceae.</title>
        <authorList>
            <person name="Dedysh S.N."/>
            <person name="Kulichevskaya I.S."/>
            <person name="Beletsky A.V."/>
            <person name="Rakitin A.L."/>
            <person name="Mardanov A.V."/>
            <person name="Ivanova A.A."/>
            <person name="Saltykova V.X."/>
            <person name="Rijpstra W.I.C."/>
            <person name="Sinninghe Damste J.S."/>
            <person name="Ravin N.V."/>
        </authorList>
    </citation>
    <scope>NUCLEOTIDE SEQUENCE [LARGE SCALE GENOMIC DNA]</scope>
    <source>
        <strain evidence="3">PX69</strain>
    </source>
</reference>
<name>A0A5K7XDG4_9BACT</name>
<evidence type="ECO:0000313" key="2">
    <source>
        <dbReference type="EMBL" id="BBO31069.1"/>
    </source>
</evidence>
<dbReference type="AlphaFoldDB" id="A0A5K7XDG4"/>
<feature type="coiled-coil region" evidence="1">
    <location>
        <begin position="634"/>
        <end position="675"/>
    </location>
</feature>
<dbReference type="SUPFAM" id="SSF52540">
    <property type="entry name" value="P-loop containing nucleoside triphosphate hydrolases"/>
    <property type="match status" value="1"/>
</dbReference>
<feature type="coiled-coil region" evidence="1">
    <location>
        <begin position="710"/>
        <end position="758"/>
    </location>
</feature>
<evidence type="ECO:0000256" key="1">
    <source>
        <dbReference type="SAM" id="Coils"/>
    </source>
</evidence>
<proteinExistence type="predicted"/>
<dbReference type="Pfam" id="PF13558">
    <property type="entry name" value="SbcC_Walker_B"/>
    <property type="match status" value="1"/>
</dbReference>